<evidence type="ECO:0008006" key="4">
    <source>
        <dbReference type="Google" id="ProtNLM"/>
    </source>
</evidence>
<proteinExistence type="predicted"/>
<feature type="region of interest" description="Disordered" evidence="1">
    <location>
        <begin position="1"/>
        <end position="47"/>
    </location>
</feature>
<protein>
    <recommendedName>
        <fullName evidence="4">DUF3632 domain containing protein</fullName>
    </recommendedName>
</protein>
<dbReference type="EMBL" id="JAFIMR010000051">
    <property type="protein sequence ID" value="KAI1855094.1"/>
    <property type="molecule type" value="Genomic_DNA"/>
</dbReference>
<sequence length="351" mass="40190">MPPKRKSGAQAEQAVEQQKKRKSSDNENGSTKEGSDKPSDSEVDNREPHDYYCINRHFFDIENENNAKDEDDQLDEDEIDDHYDEYLKKNGAALKPASDFPDQNKWIAMWETWTLICDYRRRATYTCPDFFGMYVYNDFNGYGLQELIENLLASLDEELKKKSHDDKSLKHMWAMSAALIHWLLVEQLNPCMGLDDGERVQETVRLIDSTIKDLGLVMSLYLQWSNGLGDYGIDGEENIGWRKDVVAYAKKAQVDLEANGCFGIGEVVKSLDEEHDGIEPLPGAAKADRWDWKKTLTTYTKSYGKRGKIGGEQFNIMKMSRKERASHAFDKKDPLAQFSEKDLREGNVALA</sequence>
<comment type="caution">
    <text evidence="2">The sequence shown here is derived from an EMBL/GenBank/DDBJ whole genome shotgun (WGS) entry which is preliminary data.</text>
</comment>
<reference evidence="2" key="1">
    <citation type="submission" date="2021-03" db="EMBL/GenBank/DDBJ databases">
        <title>Revisited historic fungal species revealed as producer of novel bioactive compounds through whole genome sequencing and comparative genomics.</title>
        <authorList>
            <person name="Vignolle G.A."/>
            <person name="Hochenegger N."/>
            <person name="Mach R.L."/>
            <person name="Mach-Aigner A.R."/>
            <person name="Javad Rahimi M."/>
            <person name="Salim K.A."/>
            <person name="Chan C.M."/>
            <person name="Lim L.B.L."/>
            <person name="Cai F."/>
            <person name="Druzhinina I.S."/>
            <person name="U'Ren J.M."/>
            <person name="Derntl C."/>
        </authorList>
    </citation>
    <scope>NUCLEOTIDE SEQUENCE</scope>
    <source>
        <strain evidence="2">TUCIM 5799</strain>
    </source>
</reference>
<dbReference type="AlphaFoldDB" id="A0A9Q0AJW6"/>
<evidence type="ECO:0000256" key="1">
    <source>
        <dbReference type="SAM" id="MobiDB-lite"/>
    </source>
</evidence>
<keyword evidence="3" id="KW-1185">Reference proteome</keyword>
<feature type="compositionally biased region" description="Basic and acidic residues" evidence="1">
    <location>
        <begin position="33"/>
        <end position="47"/>
    </location>
</feature>
<evidence type="ECO:0000313" key="2">
    <source>
        <dbReference type="EMBL" id="KAI1855094.1"/>
    </source>
</evidence>
<evidence type="ECO:0000313" key="3">
    <source>
        <dbReference type="Proteomes" id="UP000829685"/>
    </source>
</evidence>
<organism evidence="2 3">
    <name type="scientific">Neoarthrinium moseri</name>
    <dbReference type="NCBI Taxonomy" id="1658444"/>
    <lineage>
        <taxon>Eukaryota</taxon>
        <taxon>Fungi</taxon>
        <taxon>Dikarya</taxon>
        <taxon>Ascomycota</taxon>
        <taxon>Pezizomycotina</taxon>
        <taxon>Sordariomycetes</taxon>
        <taxon>Xylariomycetidae</taxon>
        <taxon>Amphisphaeriales</taxon>
        <taxon>Apiosporaceae</taxon>
        <taxon>Neoarthrinium</taxon>
    </lineage>
</organism>
<name>A0A9Q0AJW6_9PEZI</name>
<dbReference type="Proteomes" id="UP000829685">
    <property type="component" value="Unassembled WGS sequence"/>
</dbReference>
<gene>
    <name evidence="2" type="ORF">JX265_012282</name>
</gene>
<accession>A0A9Q0AJW6</accession>